<accession>A0A166VN31</accession>
<dbReference type="OrthoDB" id="9997739at2759"/>
<comment type="caution">
    <text evidence="1">The sequence shown here is derived from an EMBL/GenBank/DDBJ whole genome shotgun (WGS) entry which is preliminary data.</text>
</comment>
<name>A0A166VN31_9HYPO</name>
<reference evidence="1 2" key="1">
    <citation type="journal article" date="2016" name="Genome Biol. Evol.">
        <title>Divergent and convergent evolution of fungal pathogenicity.</title>
        <authorList>
            <person name="Shang Y."/>
            <person name="Xiao G."/>
            <person name="Zheng P."/>
            <person name="Cen K."/>
            <person name="Zhan S."/>
            <person name="Wang C."/>
        </authorList>
    </citation>
    <scope>NUCLEOTIDE SEQUENCE [LARGE SCALE GENOMIC DNA]</scope>
    <source>
        <strain evidence="1 2">RCEF 3172</strain>
    </source>
</reference>
<evidence type="ECO:0000313" key="2">
    <source>
        <dbReference type="Proteomes" id="UP000076863"/>
    </source>
</evidence>
<dbReference type="AlphaFoldDB" id="A0A166VN31"/>
<keyword evidence="2" id="KW-1185">Reference proteome</keyword>
<sequence length="335" mass="37100">MSSSSNHAVSTQYGLQNIRPENLKQILCQGHVVFTVGSAGAEMGMHTGIVQGVSASLHLLVANRHLSKHVELRDVEEDIFLRFCQFCYTGTYEGFALYDASAAEQLARKCAEQPKVSGLFANIKADQETPSPIFGLLRVGEDALKLPYSLASFQAAATGWADPNAWCSFCKQNIEAVRVPSKRRLCSCGLKRASYNKLEAISSFIGSYKNSVEPVPQVQQESLVVRYALIGHARVWNFAQQYGIPPLMKLACKNMVHELTYLTISALTFMTIVKDLIHYVYGCDTTEGHSVRQLLAQFAACVADDVIAFIGWAELLERVPAFARDYAYEVTRRLA</sequence>
<evidence type="ECO:0008006" key="3">
    <source>
        <dbReference type="Google" id="ProtNLM"/>
    </source>
</evidence>
<dbReference type="EMBL" id="AZHA01000090">
    <property type="protein sequence ID" value="OAA33841.1"/>
    <property type="molecule type" value="Genomic_DNA"/>
</dbReference>
<evidence type="ECO:0000313" key="1">
    <source>
        <dbReference type="EMBL" id="OAA33841.1"/>
    </source>
</evidence>
<dbReference type="Proteomes" id="UP000076863">
    <property type="component" value="Unassembled WGS sequence"/>
</dbReference>
<protein>
    <recommendedName>
        <fullName evidence="3">BTB/POZ fold protein</fullName>
    </recommendedName>
</protein>
<proteinExistence type="predicted"/>
<organism evidence="1 2">
    <name type="scientific">Beauveria brongniartii RCEF 3172</name>
    <dbReference type="NCBI Taxonomy" id="1081107"/>
    <lineage>
        <taxon>Eukaryota</taxon>
        <taxon>Fungi</taxon>
        <taxon>Dikarya</taxon>
        <taxon>Ascomycota</taxon>
        <taxon>Pezizomycotina</taxon>
        <taxon>Sordariomycetes</taxon>
        <taxon>Hypocreomycetidae</taxon>
        <taxon>Hypocreales</taxon>
        <taxon>Cordycipitaceae</taxon>
        <taxon>Beauveria</taxon>
        <taxon>Beauveria brongniartii</taxon>
    </lineage>
</organism>
<dbReference type="InterPro" id="IPR011333">
    <property type="entry name" value="SKP1/BTB/POZ_sf"/>
</dbReference>
<dbReference type="Gene3D" id="3.30.710.10">
    <property type="entry name" value="Potassium Channel Kv1.1, Chain A"/>
    <property type="match status" value="1"/>
</dbReference>
<gene>
    <name evidence="1" type="ORF">BBO_09458</name>
</gene>